<dbReference type="AlphaFoldDB" id="A0A3R9Y642"/>
<feature type="binding site" evidence="4">
    <location>
        <begin position="12"/>
        <end position="16"/>
    </location>
    <ligand>
        <name>ATP</name>
        <dbReference type="ChEBI" id="CHEBI:30616"/>
    </ligand>
</feature>
<dbReference type="GO" id="GO:0046872">
    <property type="term" value="F:metal ion binding"/>
    <property type="evidence" value="ECO:0007669"/>
    <property type="project" value="UniProtKB-KW"/>
</dbReference>
<gene>
    <name evidence="6" type="ORF">HMF7854_08845</name>
</gene>
<comment type="catalytic activity">
    <reaction evidence="5">
        <text>(6S)-5-formyl-5,6,7,8-tetrahydrofolate + ATP = (6R)-5,10-methenyltetrahydrofolate + ADP + phosphate</text>
        <dbReference type="Rhea" id="RHEA:10488"/>
        <dbReference type="ChEBI" id="CHEBI:30616"/>
        <dbReference type="ChEBI" id="CHEBI:43474"/>
        <dbReference type="ChEBI" id="CHEBI:57455"/>
        <dbReference type="ChEBI" id="CHEBI:57457"/>
        <dbReference type="ChEBI" id="CHEBI:456216"/>
        <dbReference type="EC" id="6.3.3.2"/>
    </reaction>
</comment>
<organism evidence="6 7">
    <name type="scientific">Sphingomonas ginkgonis</name>
    <dbReference type="NCBI Taxonomy" id="2315330"/>
    <lineage>
        <taxon>Bacteria</taxon>
        <taxon>Pseudomonadati</taxon>
        <taxon>Pseudomonadota</taxon>
        <taxon>Alphaproteobacteria</taxon>
        <taxon>Sphingomonadales</taxon>
        <taxon>Sphingomonadaceae</taxon>
        <taxon>Sphingomonas</taxon>
    </lineage>
</organism>
<dbReference type="InterPro" id="IPR002698">
    <property type="entry name" value="FTHF_cligase"/>
</dbReference>
<dbReference type="InterPro" id="IPR024185">
    <property type="entry name" value="FTHF_cligase-like_sf"/>
</dbReference>
<comment type="similarity">
    <text evidence="1 5">Belongs to the 5-formyltetrahydrofolate cyclo-ligase family.</text>
</comment>
<dbReference type="GO" id="GO:0030272">
    <property type="term" value="F:5-formyltetrahydrofolate cyclo-ligase activity"/>
    <property type="evidence" value="ECO:0007669"/>
    <property type="project" value="UniProtKB-EC"/>
</dbReference>
<dbReference type="GO" id="GO:0035999">
    <property type="term" value="P:tetrahydrofolate interconversion"/>
    <property type="evidence" value="ECO:0007669"/>
    <property type="project" value="TreeGrafter"/>
</dbReference>
<evidence type="ECO:0000256" key="5">
    <source>
        <dbReference type="RuleBase" id="RU361279"/>
    </source>
</evidence>
<evidence type="ECO:0000256" key="3">
    <source>
        <dbReference type="ARBA" id="ARBA00022840"/>
    </source>
</evidence>
<evidence type="ECO:0000256" key="1">
    <source>
        <dbReference type="ARBA" id="ARBA00010638"/>
    </source>
</evidence>
<evidence type="ECO:0000256" key="4">
    <source>
        <dbReference type="PIRSR" id="PIRSR006806-1"/>
    </source>
</evidence>
<dbReference type="GO" id="GO:0005524">
    <property type="term" value="F:ATP binding"/>
    <property type="evidence" value="ECO:0007669"/>
    <property type="project" value="UniProtKB-KW"/>
</dbReference>
<dbReference type="RefSeq" id="WP_126718763.1">
    <property type="nucleotide sequence ID" value="NZ_RWJF01000001.1"/>
</dbReference>
<feature type="binding site" evidence="4">
    <location>
        <begin position="137"/>
        <end position="145"/>
    </location>
    <ligand>
        <name>ATP</name>
        <dbReference type="ChEBI" id="CHEBI:30616"/>
    </ligand>
</feature>
<dbReference type="NCBIfam" id="TIGR02727">
    <property type="entry name" value="MTHFS_bact"/>
    <property type="match status" value="1"/>
</dbReference>
<dbReference type="PANTHER" id="PTHR23407">
    <property type="entry name" value="ATPASE INHIBITOR/5-FORMYLTETRAHYDROFOLATE CYCLO-LIGASE"/>
    <property type="match status" value="1"/>
</dbReference>
<sequence length="196" mass="21039">MAVPSPSPVADKQALRAAMRERRRAYAASLSHDTRLALEQALVETAAPLLLSARVVAGYQPMKDEMSVLPLLAAAEQRGLVTALPAFAARDARMSFRAGPPLDPGPWGILQPAPEAPTVAPDLVIVPLLAIDRRGNRIGMGKGHYDRALPGLREEGARLIGAGWAFQRVAEPIAADPWDVPLDGFLSPEGLEEFKR</sequence>
<dbReference type="OrthoDB" id="9801938at2"/>
<comment type="caution">
    <text evidence="6">The sequence shown here is derived from an EMBL/GenBank/DDBJ whole genome shotgun (WGS) entry which is preliminary data.</text>
</comment>
<dbReference type="PANTHER" id="PTHR23407:SF1">
    <property type="entry name" value="5-FORMYLTETRAHYDROFOLATE CYCLO-LIGASE"/>
    <property type="match status" value="1"/>
</dbReference>
<feature type="binding site" evidence="4">
    <location>
        <position position="65"/>
    </location>
    <ligand>
        <name>substrate</name>
    </ligand>
</feature>
<accession>A0A3R9Y642</accession>
<keyword evidence="3 4" id="KW-0067">ATP-binding</keyword>
<dbReference type="SUPFAM" id="SSF100950">
    <property type="entry name" value="NagB/RpiA/CoA transferase-like"/>
    <property type="match status" value="1"/>
</dbReference>
<evidence type="ECO:0000313" key="7">
    <source>
        <dbReference type="Proteomes" id="UP000274661"/>
    </source>
</evidence>
<reference evidence="6 7" key="1">
    <citation type="submission" date="2018-12" db="EMBL/GenBank/DDBJ databases">
        <title>Sphingomonas sp. HMF7854 Genome sequencing and assembly.</title>
        <authorList>
            <person name="Cha I."/>
            <person name="Kang H."/>
            <person name="Kim H."/>
            <person name="Kang J."/>
            <person name="Joh K."/>
        </authorList>
    </citation>
    <scope>NUCLEOTIDE SEQUENCE [LARGE SCALE GENOMIC DNA]</scope>
    <source>
        <strain evidence="6 7">HMF7854</strain>
    </source>
</reference>
<keyword evidence="2 4" id="KW-0547">Nucleotide-binding</keyword>
<proteinExistence type="inferred from homology"/>
<keyword evidence="5" id="KW-0460">Magnesium</keyword>
<evidence type="ECO:0000256" key="2">
    <source>
        <dbReference type="ARBA" id="ARBA00022741"/>
    </source>
</evidence>
<dbReference type="InterPro" id="IPR037171">
    <property type="entry name" value="NagB/RpiA_transferase-like"/>
</dbReference>
<keyword evidence="7" id="KW-1185">Reference proteome</keyword>
<dbReference type="Pfam" id="PF01812">
    <property type="entry name" value="5-FTHF_cyc-lig"/>
    <property type="match status" value="1"/>
</dbReference>
<evidence type="ECO:0000313" key="6">
    <source>
        <dbReference type="EMBL" id="RST30929.1"/>
    </source>
</evidence>
<dbReference type="EC" id="6.3.3.2" evidence="5"/>
<dbReference type="GO" id="GO:0009396">
    <property type="term" value="P:folic acid-containing compound biosynthetic process"/>
    <property type="evidence" value="ECO:0007669"/>
    <property type="project" value="TreeGrafter"/>
</dbReference>
<dbReference type="PIRSF" id="PIRSF006806">
    <property type="entry name" value="FTHF_cligase"/>
    <property type="match status" value="1"/>
</dbReference>
<dbReference type="Gene3D" id="3.40.50.10420">
    <property type="entry name" value="NagB/RpiA/CoA transferase-like"/>
    <property type="match status" value="1"/>
</dbReference>
<dbReference type="EMBL" id="RWJF01000001">
    <property type="protein sequence ID" value="RST30929.1"/>
    <property type="molecule type" value="Genomic_DNA"/>
</dbReference>
<keyword evidence="6" id="KW-0436">Ligase</keyword>
<dbReference type="Proteomes" id="UP000274661">
    <property type="component" value="Unassembled WGS sequence"/>
</dbReference>
<name>A0A3R9Y642_9SPHN</name>
<keyword evidence="5" id="KW-0479">Metal-binding</keyword>
<comment type="cofactor">
    <cofactor evidence="5">
        <name>Mg(2+)</name>
        <dbReference type="ChEBI" id="CHEBI:18420"/>
    </cofactor>
</comment>
<protein>
    <recommendedName>
        <fullName evidence="5">5-formyltetrahydrofolate cyclo-ligase</fullName>
        <ecNumber evidence="5">6.3.3.2</ecNumber>
    </recommendedName>
</protein>